<dbReference type="eggNOG" id="COG1186">
    <property type="taxonomic scope" value="Bacteria"/>
</dbReference>
<dbReference type="InterPro" id="IPR004374">
    <property type="entry name" value="PrfB"/>
</dbReference>
<keyword evidence="2 4" id="KW-0488">Methylation</keyword>
<dbReference type="EMBL" id="CP001431">
    <property type="protein sequence ID" value="ACT69563.1"/>
    <property type="molecule type" value="Genomic_DNA"/>
</dbReference>
<organism evidence="8 9">
    <name type="scientific">Neorickettsia risticii (strain Illinois)</name>
    <dbReference type="NCBI Taxonomy" id="434131"/>
    <lineage>
        <taxon>Bacteria</taxon>
        <taxon>Pseudomonadati</taxon>
        <taxon>Pseudomonadota</taxon>
        <taxon>Alphaproteobacteria</taxon>
        <taxon>Rickettsiales</taxon>
        <taxon>Anaplasmataceae</taxon>
        <taxon>Neorickettsia</taxon>
    </lineage>
</organism>
<dbReference type="PeptideAtlas" id="C6V587"/>
<evidence type="ECO:0000256" key="6">
    <source>
        <dbReference type="SAM" id="Coils"/>
    </source>
</evidence>
<dbReference type="NCBIfam" id="TIGR00020">
    <property type="entry name" value="prfB"/>
    <property type="match status" value="1"/>
</dbReference>
<evidence type="ECO:0000256" key="5">
    <source>
        <dbReference type="NCBIfam" id="TIGR00020"/>
    </source>
</evidence>
<comment type="similarity">
    <text evidence="1 4">Belongs to the prokaryotic/mitochondrial release factor family.</text>
</comment>
<keyword evidence="3 4" id="KW-0648">Protein biosynthesis</keyword>
<keyword evidence="6" id="KW-0175">Coiled coil</keyword>
<comment type="PTM">
    <text evidence="4">Methylated by PrmC. Methylation increases the termination efficiency of RF2.</text>
</comment>
<evidence type="ECO:0000313" key="8">
    <source>
        <dbReference type="EMBL" id="ACT69563.1"/>
    </source>
</evidence>
<feature type="domain" description="Prokaryotic-type class I peptide chain release factors" evidence="7">
    <location>
        <begin position="213"/>
        <end position="229"/>
    </location>
</feature>
<protein>
    <recommendedName>
        <fullName evidence="4 5">Peptide chain release factor 2</fullName>
        <shortName evidence="4">RF-2</shortName>
    </recommendedName>
</protein>
<name>C6V587_NEORI</name>
<dbReference type="PANTHER" id="PTHR43116">
    <property type="entry name" value="PEPTIDE CHAIN RELEASE FACTOR 2"/>
    <property type="match status" value="1"/>
</dbReference>
<dbReference type="KEGG" id="nri:NRI_0576"/>
<accession>C6V587</accession>
<dbReference type="AlphaFoldDB" id="C6V587"/>
<comment type="subcellular location">
    <subcellularLocation>
        <location evidence="4">Cytoplasm</location>
    </subcellularLocation>
</comment>
<dbReference type="Pfam" id="PF03462">
    <property type="entry name" value="PCRF"/>
    <property type="match status" value="1"/>
</dbReference>
<dbReference type="Gene3D" id="3.30.160.20">
    <property type="match status" value="1"/>
</dbReference>
<evidence type="ECO:0000313" key="9">
    <source>
        <dbReference type="Proteomes" id="UP000001627"/>
    </source>
</evidence>
<dbReference type="Pfam" id="PF00472">
    <property type="entry name" value="RF-1"/>
    <property type="match status" value="1"/>
</dbReference>
<dbReference type="HAMAP" id="MF_00094">
    <property type="entry name" value="Rel_fac_2"/>
    <property type="match status" value="1"/>
</dbReference>
<dbReference type="HOGENOM" id="CLU_036856_6_0_5"/>
<evidence type="ECO:0000256" key="4">
    <source>
        <dbReference type="HAMAP-Rule" id="MF_00094"/>
    </source>
</evidence>
<dbReference type="PROSITE" id="PS00745">
    <property type="entry name" value="RF_PROK_I"/>
    <property type="match status" value="1"/>
</dbReference>
<dbReference type="SMART" id="SM00937">
    <property type="entry name" value="PCRF"/>
    <property type="match status" value="1"/>
</dbReference>
<dbReference type="Gene3D" id="1.20.58.410">
    <property type="entry name" value="Release factor"/>
    <property type="match status" value="1"/>
</dbReference>
<comment type="function">
    <text evidence="4">Peptide chain release factor 2 directs the termination of translation in response to the peptide chain termination codons UGA and UAA.</text>
</comment>
<feature type="modified residue" description="N5-methylglutamine" evidence="4">
    <location>
        <position position="220"/>
    </location>
</feature>
<dbReference type="InterPro" id="IPR005139">
    <property type="entry name" value="PCRF"/>
</dbReference>
<dbReference type="STRING" id="434131.NRI_0576"/>
<keyword evidence="9" id="KW-1185">Reference proteome</keyword>
<dbReference type="GO" id="GO:0016149">
    <property type="term" value="F:translation release factor activity, codon specific"/>
    <property type="evidence" value="ECO:0007669"/>
    <property type="project" value="UniProtKB-UniRule"/>
</dbReference>
<dbReference type="PANTHER" id="PTHR43116:SF3">
    <property type="entry name" value="CLASS I PEPTIDE CHAIN RELEASE FACTOR"/>
    <property type="match status" value="1"/>
</dbReference>
<dbReference type="SUPFAM" id="SSF75620">
    <property type="entry name" value="Release factor"/>
    <property type="match status" value="1"/>
</dbReference>
<gene>
    <name evidence="4 8" type="primary">prfB</name>
    <name evidence="8" type="ordered locus">NRI_0576</name>
</gene>
<evidence type="ECO:0000256" key="2">
    <source>
        <dbReference type="ARBA" id="ARBA00022481"/>
    </source>
</evidence>
<evidence type="ECO:0000259" key="7">
    <source>
        <dbReference type="PROSITE" id="PS00745"/>
    </source>
</evidence>
<dbReference type="Proteomes" id="UP000001627">
    <property type="component" value="Chromosome"/>
</dbReference>
<feature type="coiled-coil region" evidence="6">
    <location>
        <begin position="30"/>
        <end position="83"/>
    </location>
</feature>
<sequence>MEEIQALVDSPRLWEDQSRAQLLLKEKSQIETSLKEFRELSIQLDDLTEMIELASKDGEEGAMKDLERELLLLKEKIQKKEIECLFSGEADGNDCLLEIQSGAGGTESNDWAMMLLRMYTRWAEIYHKFQVQIVDKVEGEETGIKSCTLKVMGKNAYGWARTETGVHRLVRISPFDANAKRHTSFAKVFVSPCMEGEINISIDEKDLKIDTYRASGAGGQHVNKTESAVRITHLPSKIVVQSQSSRSQHQNKAEAIQMLKSRLYEIELRKKEEKVNAARNVEDSIGWGYQIRSYVLHPYQMIKDLRTGHEVGNITSVLDGDLDSFIIATISNNS</sequence>
<proteinExistence type="inferred from homology"/>
<keyword evidence="4" id="KW-0963">Cytoplasm</keyword>
<dbReference type="InterPro" id="IPR045853">
    <property type="entry name" value="Pep_chain_release_fac_I_sf"/>
</dbReference>
<dbReference type="Gene3D" id="3.30.70.1660">
    <property type="match status" value="1"/>
</dbReference>
<dbReference type="GO" id="GO:0005737">
    <property type="term" value="C:cytoplasm"/>
    <property type="evidence" value="ECO:0007669"/>
    <property type="project" value="UniProtKB-SubCell"/>
</dbReference>
<reference evidence="8 9" key="1">
    <citation type="journal article" date="2009" name="Nucleic Acids Res.">
        <title>Analysis of complete genome sequence of Neorickettsia risticii: causative agent of Potomac horse fever.</title>
        <authorList>
            <person name="Lin M."/>
            <person name="Zhang C."/>
            <person name="Gibson K."/>
            <person name="Rikihisa Y."/>
        </authorList>
    </citation>
    <scope>NUCLEOTIDE SEQUENCE [LARGE SCALE GENOMIC DNA]</scope>
    <source>
        <strain evidence="8 9">Illinois</strain>
    </source>
</reference>
<dbReference type="InterPro" id="IPR000352">
    <property type="entry name" value="Pep_chain_release_fac_I"/>
</dbReference>
<dbReference type="FunFam" id="3.30.160.20:FF:000004">
    <property type="entry name" value="Peptide chain release factor 1"/>
    <property type="match status" value="1"/>
</dbReference>
<evidence type="ECO:0000256" key="1">
    <source>
        <dbReference type="ARBA" id="ARBA00010835"/>
    </source>
</evidence>
<evidence type="ECO:0000256" key="3">
    <source>
        <dbReference type="ARBA" id="ARBA00022917"/>
    </source>
</evidence>